<dbReference type="EMBL" id="HACG01024814">
    <property type="protein sequence ID" value="CEK71679.1"/>
    <property type="molecule type" value="Transcribed_RNA"/>
</dbReference>
<sequence>MAIVLSFAERLGTTDGVGDIHVAEAESASGDPLDEAVDLSFTPDNEDVTAAAVAEAATAVLLISLASDTEVI</sequence>
<dbReference type="AlphaFoldDB" id="A0A0B6ZSP6"/>
<protein>
    <submittedName>
        <fullName evidence="1">Uncharacterized protein</fullName>
    </submittedName>
</protein>
<accession>A0A0B6ZSP6</accession>
<name>A0A0B6ZSP6_9EUPU</name>
<reference evidence="1" key="1">
    <citation type="submission" date="2014-12" db="EMBL/GenBank/DDBJ databases">
        <title>Insight into the proteome of Arion vulgaris.</title>
        <authorList>
            <person name="Aradska J."/>
            <person name="Bulat T."/>
            <person name="Smidak R."/>
            <person name="Sarate P."/>
            <person name="Gangsoo J."/>
            <person name="Sialana F."/>
            <person name="Bilban M."/>
            <person name="Lubec G."/>
        </authorList>
    </citation>
    <scope>NUCLEOTIDE SEQUENCE</scope>
    <source>
        <tissue evidence="1">Skin</tissue>
    </source>
</reference>
<evidence type="ECO:0000313" key="1">
    <source>
        <dbReference type="EMBL" id="CEK71679.1"/>
    </source>
</evidence>
<proteinExistence type="predicted"/>
<gene>
    <name evidence="1" type="primary">ORF79396</name>
</gene>
<organism evidence="1">
    <name type="scientific">Arion vulgaris</name>
    <dbReference type="NCBI Taxonomy" id="1028688"/>
    <lineage>
        <taxon>Eukaryota</taxon>
        <taxon>Metazoa</taxon>
        <taxon>Spiralia</taxon>
        <taxon>Lophotrochozoa</taxon>
        <taxon>Mollusca</taxon>
        <taxon>Gastropoda</taxon>
        <taxon>Heterobranchia</taxon>
        <taxon>Euthyneura</taxon>
        <taxon>Panpulmonata</taxon>
        <taxon>Eupulmonata</taxon>
        <taxon>Stylommatophora</taxon>
        <taxon>Helicina</taxon>
        <taxon>Arionoidea</taxon>
        <taxon>Arionidae</taxon>
        <taxon>Arion</taxon>
    </lineage>
</organism>